<keyword evidence="2" id="KW-1185">Reference proteome</keyword>
<dbReference type="STRING" id="1218598.LEP1GSC060_2170"/>
<sequence length="43" mass="4451">MTGGISKSGATHGINVFLRGPFWDLGLDGNPSFDDSELSAPVS</sequence>
<protein>
    <submittedName>
        <fullName evidence="1">Uncharacterized protein</fullName>
    </submittedName>
</protein>
<dbReference type="AlphaFoldDB" id="N1WH04"/>
<dbReference type="Proteomes" id="UP000012313">
    <property type="component" value="Unassembled WGS sequence"/>
</dbReference>
<evidence type="ECO:0000313" key="2">
    <source>
        <dbReference type="Proteomes" id="UP000012313"/>
    </source>
</evidence>
<accession>N1WH04</accession>
<comment type="caution">
    <text evidence="1">The sequence shown here is derived from an EMBL/GenBank/DDBJ whole genome shotgun (WGS) entry which is preliminary data.</text>
</comment>
<proteinExistence type="predicted"/>
<evidence type="ECO:0000313" key="1">
    <source>
        <dbReference type="EMBL" id="EMY76612.1"/>
    </source>
</evidence>
<name>N1WH04_9LEPT</name>
<gene>
    <name evidence="1" type="ORF">LEP1GSC060_2170</name>
</gene>
<organism evidence="1 2">
    <name type="scientific">Leptospira weilii serovar Ranarum str. ICFT</name>
    <dbReference type="NCBI Taxonomy" id="1218598"/>
    <lineage>
        <taxon>Bacteria</taxon>
        <taxon>Pseudomonadati</taxon>
        <taxon>Spirochaetota</taxon>
        <taxon>Spirochaetia</taxon>
        <taxon>Leptospirales</taxon>
        <taxon>Leptospiraceae</taxon>
        <taxon>Leptospira</taxon>
    </lineage>
</organism>
<reference evidence="1" key="1">
    <citation type="submission" date="2013-03" db="EMBL/GenBank/DDBJ databases">
        <authorList>
            <person name="Harkins D.M."/>
            <person name="Durkin A.S."/>
            <person name="Brinkac L.M."/>
            <person name="Haft D.H."/>
            <person name="Selengut J.D."/>
            <person name="Sanka R."/>
            <person name="DePew J."/>
            <person name="Purushe J."/>
            <person name="Hartskeerl R.A."/>
            <person name="Ahmed A."/>
            <person name="van der Linden H."/>
            <person name="Goris M.G.A."/>
            <person name="Vinetz J.M."/>
            <person name="Sutton G.G."/>
            <person name="Nierman W.C."/>
            <person name="Fouts D.E."/>
        </authorList>
    </citation>
    <scope>NUCLEOTIDE SEQUENCE [LARGE SCALE GENOMIC DNA]</scope>
    <source>
        <strain evidence="1">ICFT</strain>
    </source>
</reference>
<dbReference type="EMBL" id="AOHC02000044">
    <property type="protein sequence ID" value="EMY76612.1"/>
    <property type="molecule type" value="Genomic_DNA"/>
</dbReference>